<evidence type="ECO:0000313" key="3">
    <source>
        <dbReference type="EMBL" id="SMP66562.1"/>
    </source>
</evidence>
<dbReference type="InterPro" id="IPR008922">
    <property type="entry name" value="Di-copper_centre_dom_sf"/>
</dbReference>
<dbReference type="RefSeq" id="WP_283443220.1">
    <property type="nucleotide sequence ID" value="NZ_FXUL01000012.1"/>
</dbReference>
<accession>A0ABY1QBF1</accession>
<reference evidence="3 4" key="1">
    <citation type="submission" date="2017-05" db="EMBL/GenBank/DDBJ databases">
        <authorList>
            <person name="Varghese N."/>
            <person name="Submissions S."/>
        </authorList>
    </citation>
    <scope>NUCLEOTIDE SEQUENCE [LARGE SCALE GENOMIC DNA]</scope>
    <source>
        <strain evidence="3 4">DSM 26001</strain>
    </source>
</reference>
<comment type="caution">
    <text evidence="3">The sequence shown here is derived from an EMBL/GenBank/DDBJ whole genome shotgun (WGS) entry which is preliminary data.</text>
</comment>
<keyword evidence="1" id="KW-0479">Metal-binding</keyword>
<evidence type="ECO:0000259" key="2">
    <source>
        <dbReference type="PROSITE" id="PS00498"/>
    </source>
</evidence>
<evidence type="ECO:0000313" key="4">
    <source>
        <dbReference type="Proteomes" id="UP001158049"/>
    </source>
</evidence>
<sequence length="500" mass="53998">MASLLIGRRDFLKRSGSAIALVTFPNIAFSQSTTAIRLEWQQFKTTTQYASFINAVHTMRANTNALSPASWTYWTNVHVNYCPHGIPYFLAWHRGYIHYLEQQLRVVSGDNTLNLPYWDYYKYPTMPAEFTDPSTNNPLYVPRTGTSVYNALSLSPFASAVWNFQRGTTNAFEPLIESAPHNPVHNLIGGIMATMQSPNDPIFYLHHAQIDRLWHAWAMPNGKGIPATSNPYNAANSSPYWAGSFTYASTLTMPKYLAYYPGWLGNDYANVTPPSVLPPLAKAGSPFKLVQAQLEPAMTRPAVADLPVAVPRTISATSRSLGGVLNARLGESSASLQLPLAASHLQTVRDAISAAVGAAAQSGIAKAGASRSVKVVLDNLQLRGAGAKGGFFYNVYVNLPAAGDVAEIRQKHFLGTVGPFEIAGASHHGQPKLELPATEVLAGLSSSGLKEVVLSIVRVSGDNAPRGEVLRIGEARIEVSSDAPWERNAGGGLLPGQCYC</sequence>
<proteinExistence type="predicted"/>
<dbReference type="EMBL" id="FXUL01000012">
    <property type="protein sequence ID" value="SMP66562.1"/>
    <property type="molecule type" value="Genomic_DNA"/>
</dbReference>
<dbReference type="InterPro" id="IPR050316">
    <property type="entry name" value="Tyrosinase/Hemocyanin"/>
</dbReference>
<keyword evidence="4" id="KW-1185">Reference proteome</keyword>
<protein>
    <submittedName>
        <fullName evidence="3">Tyrosinase</fullName>
    </submittedName>
</protein>
<name>A0ABY1QBF1_9BURK</name>
<dbReference type="PROSITE" id="PS51318">
    <property type="entry name" value="TAT"/>
    <property type="match status" value="1"/>
</dbReference>
<evidence type="ECO:0000256" key="1">
    <source>
        <dbReference type="ARBA" id="ARBA00022723"/>
    </source>
</evidence>
<dbReference type="Pfam" id="PF00264">
    <property type="entry name" value="Tyrosinase"/>
    <property type="match status" value="2"/>
</dbReference>
<dbReference type="Proteomes" id="UP001158049">
    <property type="component" value="Unassembled WGS sequence"/>
</dbReference>
<organism evidence="3 4">
    <name type="scientific">Noviherbaspirillum suwonense</name>
    <dbReference type="NCBI Taxonomy" id="1224511"/>
    <lineage>
        <taxon>Bacteria</taxon>
        <taxon>Pseudomonadati</taxon>
        <taxon>Pseudomonadota</taxon>
        <taxon>Betaproteobacteria</taxon>
        <taxon>Burkholderiales</taxon>
        <taxon>Oxalobacteraceae</taxon>
        <taxon>Noviherbaspirillum</taxon>
    </lineage>
</organism>
<feature type="domain" description="Tyrosinase copper-binding" evidence="2">
    <location>
        <begin position="200"/>
        <end position="211"/>
    </location>
</feature>
<dbReference type="SUPFAM" id="SSF48056">
    <property type="entry name" value="Di-copper centre-containing domain"/>
    <property type="match status" value="1"/>
</dbReference>
<dbReference type="InterPro" id="IPR006311">
    <property type="entry name" value="TAT_signal"/>
</dbReference>
<dbReference type="InterPro" id="IPR002227">
    <property type="entry name" value="Tyrosinase_Cu-bd"/>
</dbReference>
<dbReference type="PROSITE" id="PS00498">
    <property type="entry name" value="TYROSINASE_2"/>
    <property type="match status" value="1"/>
</dbReference>
<dbReference type="Gene3D" id="1.10.1280.10">
    <property type="entry name" value="Di-copper center containing domain from catechol oxidase"/>
    <property type="match status" value="2"/>
</dbReference>
<dbReference type="PANTHER" id="PTHR11474">
    <property type="entry name" value="TYROSINASE FAMILY MEMBER"/>
    <property type="match status" value="1"/>
</dbReference>
<gene>
    <name evidence="3" type="ORF">SAMN06295970_11218</name>
</gene>